<reference evidence="2 3" key="1">
    <citation type="submission" date="2018-12" db="EMBL/GenBank/DDBJ databases">
        <authorList>
            <consortium name="Pathogen Informatics"/>
        </authorList>
    </citation>
    <scope>NUCLEOTIDE SEQUENCE [LARGE SCALE GENOMIC DNA]</scope>
    <source>
        <strain evidence="2 3">NCTC13652</strain>
    </source>
</reference>
<organism evidence="2 3">
    <name type="scientific">Acidipropionibacterium jensenii</name>
    <dbReference type="NCBI Taxonomy" id="1749"/>
    <lineage>
        <taxon>Bacteria</taxon>
        <taxon>Bacillati</taxon>
        <taxon>Actinomycetota</taxon>
        <taxon>Actinomycetes</taxon>
        <taxon>Propionibacteriales</taxon>
        <taxon>Propionibacteriaceae</taxon>
        <taxon>Acidipropionibacterium</taxon>
    </lineage>
</organism>
<dbReference type="RefSeq" id="WP_154654203.1">
    <property type="nucleotide sequence ID" value="NZ_JAKDOF010000163.1"/>
</dbReference>
<dbReference type="Proteomes" id="UP000277858">
    <property type="component" value="Chromosome"/>
</dbReference>
<keyword evidence="1" id="KW-0812">Transmembrane</keyword>
<evidence type="ECO:0000313" key="3">
    <source>
        <dbReference type="Proteomes" id="UP000277858"/>
    </source>
</evidence>
<keyword evidence="1" id="KW-0472">Membrane</keyword>
<keyword evidence="1" id="KW-1133">Transmembrane helix</keyword>
<proteinExistence type="predicted"/>
<evidence type="ECO:0000256" key="1">
    <source>
        <dbReference type="SAM" id="Phobius"/>
    </source>
</evidence>
<gene>
    <name evidence="2" type="ORF">NCTC13652_01440</name>
</gene>
<dbReference type="AlphaFoldDB" id="A0A448NZ70"/>
<protein>
    <submittedName>
        <fullName evidence="2">Uncharacterized protein</fullName>
    </submittedName>
</protein>
<feature type="transmembrane region" description="Helical" evidence="1">
    <location>
        <begin position="6"/>
        <end position="34"/>
    </location>
</feature>
<dbReference type="EMBL" id="LR134473">
    <property type="protein sequence ID" value="VEI03240.1"/>
    <property type="molecule type" value="Genomic_DNA"/>
</dbReference>
<keyword evidence="3" id="KW-1185">Reference proteome</keyword>
<name>A0A448NZ70_9ACTN</name>
<accession>A0A448NZ70</accession>
<evidence type="ECO:0000313" key="2">
    <source>
        <dbReference type="EMBL" id="VEI03240.1"/>
    </source>
</evidence>
<sequence length="58" mass="6207">MGTESAIAALSIGGLVVGIVVACVILISLIVTAYNTTKIRRELQEIKERFAHDNHLAS</sequence>